<evidence type="ECO:0000313" key="2">
    <source>
        <dbReference type="EMBL" id="GAA4518373.1"/>
    </source>
</evidence>
<feature type="region of interest" description="Disordered" evidence="1">
    <location>
        <begin position="65"/>
        <end position="93"/>
    </location>
</feature>
<gene>
    <name evidence="2" type="ORF">GCM10023191_092370</name>
</gene>
<proteinExistence type="predicted"/>
<evidence type="ECO:0000313" key="3">
    <source>
        <dbReference type="Proteomes" id="UP001500503"/>
    </source>
</evidence>
<keyword evidence="3" id="KW-1185">Reference proteome</keyword>
<name>A0ABP8R4Y8_9ACTN</name>
<evidence type="ECO:0000256" key="1">
    <source>
        <dbReference type="SAM" id="MobiDB-lite"/>
    </source>
</evidence>
<reference evidence="3" key="1">
    <citation type="journal article" date="2019" name="Int. J. Syst. Evol. Microbiol.">
        <title>The Global Catalogue of Microorganisms (GCM) 10K type strain sequencing project: providing services to taxonomists for standard genome sequencing and annotation.</title>
        <authorList>
            <consortium name="The Broad Institute Genomics Platform"/>
            <consortium name="The Broad Institute Genome Sequencing Center for Infectious Disease"/>
            <person name="Wu L."/>
            <person name="Ma J."/>
        </authorList>
    </citation>
    <scope>NUCLEOTIDE SEQUENCE [LARGE SCALE GENOMIC DNA]</scope>
    <source>
        <strain evidence="3">JCM 17933</strain>
    </source>
</reference>
<organism evidence="2 3">
    <name type="scientific">Actinoallomurus oryzae</name>
    <dbReference type="NCBI Taxonomy" id="502180"/>
    <lineage>
        <taxon>Bacteria</taxon>
        <taxon>Bacillati</taxon>
        <taxon>Actinomycetota</taxon>
        <taxon>Actinomycetes</taxon>
        <taxon>Streptosporangiales</taxon>
        <taxon>Thermomonosporaceae</taxon>
        <taxon>Actinoallomurus</taxon>
    </lineage>
</organism>
<dbReference type="Proteomes" id="UP001500503">
    <property type="component" value="Unassembled WGS sequence"/>
</dbReference>
<sequence length="93" mass="9547">MTIVSNTPTRAGARVGAALATAVFAVPFALGWIAGAIVYASTWLYAALLAGYRTAEGRGAGSTRLTRENVHPQPRGHFSPPAAGGWGADAVDH</sequence>
<accession>A0ABP8R4Y8</accession>
<protein>
    <submittedName>
        <fullName evidence="2">Uncharacterized protein</fullName>
    </submittedName>
</protein>
<dbReference type="EMBL" id="BAABHF010000060">
    <property type="protein sequence ID" value="GAA4518373.1"/>
    <property type="molecule type" value="Genomic_DNA"/>
</dbReference>
<comment type="caution">
    <text evidence="2">The sequence shown here is derived from an EMBL/GenBank/DDBJ whole genome shotgun (WGS) entry which is preliminary data.</text>
</comment>